<keyword evidence="3" id="KW-1185">Reference proteome</keyword>
<feature type="coiled-coil region" evidence="1">
    <location>
        <begin position="3"/>
        <end position="44"/>
    </location>
</feature>
<comment type="caution">
    <text evidence="2">The sequence shown here is derived from an EMBL/GenBank/DDBJ whole genome shotgun (WGS) entry which is preliminary data.</text>
</comment>
<dbReference type="EMBL" id="CAJVQB010012482">
    <property type="protein sequence ID" value="CAG8755806.1"/>
    <property type="molecule type" value="Genomic_DNA"/>
</dbReference>
<evidence type="ECO:0000313" key="3">
    <source>
        <dbReference type="Proteomes" id="UP000789901"/>
    </source>
</evidence>
<reference evidence="2 3" key="1">
    <citation type="submission" date="2021-06" db="EMBL/GenBank/DDBJ databases">
        <authorList>
            <person name="Kallberg Y."/>
            <person name="Tangrot J."/>
            <person name="Rosling A."/>
        </authorList>
    </citation>
    <scope>NUCLEOTIDE SEQUENCE [LARGE SCALE GENOMIC DNA]</scope>
    <source>
        <strain evidence="2 3">120-4 pot B 10/14</strain>
    </source>
</reference>
<keyword evidence="1" id="KW-0175">Coiled coil</keyword>
<evidence type="ECO:0000313" key="2">
    <source>
        <dbReference type="EMBL" id="CAG8755806.1"/>
    </source>
</evidence>
<evidence type="ECO:0000256" key="1">
    <source>
        <dbReference type="SAM" id="Coils"/>
    </source>
</evidence>
<protein>
    <submittedName>
        <fullName evidence="2">3459_t:CDS:1</fullName>
    </submittedName>
</protein>
<gene>
    <name evidence="2" type="ORF">GMARGA_LOCUS16895</name>
</gene>
<proteinExistence type="predicted"/>
<sequence>MFLNKTEEALQKLKGEVNKLKTINQDLETQVEELKQQSAGIYTKSFAIVGVFARGA</sequence>
<organism evidence="2 3">
    <name type="scientific">Gigaspora margarita</name>
    <dbReference type="NCBI Taxonomy" id="4874"/>
    <lineage>
        <taxon>Eukaryota</taxon>
        <taxon>Fungi</taxon>
        <taxon>Fungi incertae sedis</taxon>
        <taxon>Mucoromycota</taxon>
        <taxon>Glomeromycotina</taxon>
        <taxon>Glomeromycetes</taxon>
        <taxon>Diversisporales</taxon>
        <taxon>Gigasporaceae</taxon>
        <taxon>Gigaspora</taxon>
    </lineage>
</organism>
<dbReference type="Proteomes" id="UP000789901">
    <property type="component" value="Unassembled WGS sequence"/>
</dbReference>
<name>A0ABN7VE67_GIGMA</name>
<accession>A0ABN7VE67</accession>